<accession>A0AAV7PNA5</accession>
<gene>
    <name evidence="1" type="ORF">NDU88_007923</name>
</gene>
<keyword evidence="2" id="KW-1185">Reference proteome</keyword>
<name>A0AAV7PNA5_PLEWA</name>
<dbReference type="Proteomes" id="UP001066276">
    <property type="component" value="Chromosome 7"/>
</dbReference>
<sequence length="166" mass="18254">MTYVVCPARNEQLRCPSQVAHRLGPRTSVPRALCSGLALTGQILPPSRLSRAEGSWETHGGRVTFAHWCRIRWRVFKYPQIRHRPFGGCSIGGREQQSVGVRTSDGVTAHQTWRSTPAFGLSSSARVRRSLALGTRVPLQPRATFVWGFPLAPVSPLISPGCSSRP</sequence>
<evidence type="ECO:0000313" key="1">
    <source>
        <dbReference type="EMBL" id="KAJ1129555.1"/>
    </source>
</evidence>
<dbReference type="EMBL" id="JANPWB010000011">
    <property type="protein sequence ID" value="KAJ1129555.1"/>
    <property type="molecule type" value="Genomic_DNA"/>
</dbReference>
<comment type="caution">
    <text evidence="1">The sequence shown here is derived from an EMBL/GenBank/DDBJ whole genome shotgun (WGS) entry which is preliminary data.</text>
</comment>
<organism evidence="1 2">
    <name type="scientific">Pleurodeles waltl</name>
    <name type="common">Iberian ribbed newt</name>
    <dbReference type="NCBI Taxonomy" id="8319"/>
    <lineage>
        <taxon>Eukaryota</taxon>
        <taxon>Metazoa</taxon>
        <taxon>Chordata</taxon>
        <taxon>Craniata</taxon>
        <taxon>Vertebrata</taxon>
        <taxon>Euteleostomi</taxon>
        <taxon>Amphibia</taxon>
        <taxon>Batrachia</taxon>
        <taxon>Caudata</taxon>
        <taxon>Salamandroidea</taxon>
        <taxon>Salamandridae</taxon>
        <taxon>Pleurodelinae</taxon>
        <taxon>Pleurodeles</taxon>
    </lineage>
</organism>
<protein>
    <submittedName>
        <fullName evidence="1">Uncharacterized protein</fullName>
    </submittedName>
</protein>
<proteinExistence type="predicted"/>
<dbReference type="AlphaFoldDB" id="A0AAV7PNA5"/>
<evidence type="ECO:0000313" key="2">
    <source>
        <dbReference type="Proteomes" id="UP001066276"/>
    </source>
</evidence>
<reference evidence="1" key="1">
    <citation type="journal article" date="2022" name="bioRxiv">
        <title>Sequencing and chromosome-scale assembly of the giantPleurodeles waltlgenome.</title>
        <authorList>
            <person name="Brown T."/>
            <person name="Elewa A."/>
            <person name="Iarovenko S."/>
            <person name="Subramanian E."/>
            <person name="Araus A.J."/>
            <person name="Petzold A."/>
            <person name="Susuki M."/>
            <person name="Suzuki K.-i.T."/>
            <person name="Hayashi T."/>
            <person name="Toyoda A."/>
            <person name="Oliveira C."/>
            <person name="Osipova E."/>
            <person name="Leigh N.D."/>
            <person name="Simon A."/>
            <person name="Yun M.H."/>
        </authorList>
    </citation>
    <scope>NUCLEOTIDE SEQUENCE</scope>
    <source>
        <strain evidence="1">20211129_DDA</strain>
        <tissue evidence="1">Liver</tissue>
    </source>
</reference>